<feature type="region of interest" description="Disordered" evidence="1">
    <location>
        <begin position="181"/>
        <end position="205"/>
    </location>
</feature>
<evidence type="ECO:0008006" key="5">
    <source>
        <dbReference type="Google" id="ProtNLM"/>
    </source>
</evidence>
<keyword evidence="2" id="KW-1133">Transmembrane helix</keyword>
<feature type="compositionally biased region" description="Basic and acidic residues" evidence="1">
    <location>
        <begin position="341"/>
        <end position="350"/>
    </location>
</feature>
<evidence type="ECO:0000256" key="2">
    <source>
        <dbReference type="SAM" id="Phobius"/>
    </source>
</evidence>
<dbReference type="Proteomes" id="UP001174934">
    <property type="component" value="Unassembled WGS sequence"/>
</dbReference>
<sequence length="350" mass="36886">MGARTGHALRGAQSIHRLIQLGCAAVVLALFSYFLATLRSHNMYTPTWIRAVEGISGAAVLYTLMALATLCCIVGHPLLSSLMMLLDLAFLGAFIYVAYANRYGASSCNHGNVTTPFGTGDANSSLATNTTSGGINPLPSQRSACRMQTASLAVSITAILFFLFSLLNEINLIRHRRKAKRFGPSPANDYTSGYGTKTSPQNPGFLSRFTNRKTTATTAPNNTAHNTNPNTLPAHTHPGEMRDSYASEQTRIGTANGADPLSVPGGLGSGYKKHESSPYGYGNGNGNGNVNTTTTGNAMGPNGRVVVATEDGHARPDALVPPAGAPPPPPPAHYPAGNYRAYDDGVYDRS</sequence>
<comment type="caution">
    <text evidence="3">The sequence shown here is derived from an EMBL/GenBank/DDBJ whole genome shotgun (WGS) entry which is preliminary data.</text>
</comment>
<keyword evidence="2" id="KW-0812">Transmembrane</keyword>
<dbReference type="AlphaFoldDB" id="A0AA40BWA5"/>
<organism evidence="3 4">
    <name type="scientific">Bombardia bombarda</name>
    <dbReference type="NCBI Taxonomy" id="252184"/>
    <lineage>
        <taxon>Eukaryota</taxon>
        <taxon>Fungi</taxon>
        <taxon>Dikarya</taxon>
        <taxon>Ascomycota</taxon>
        <taxon>Pezizomycotina</taxon>
        <taxon>Sordariomycetes</taxon>
        <taxon>Sordariomycetidae</taxon>
        <taxon>Sordariales</taxon>
        <taxon>Lasiosphaeriaceae</taxon>
        <taxon>Bombardia</taxon>
    </lineage>
</organism>
<name>A0AA40BWA5_9PEZI</name>
<evidence type="ECO:0000313" key="3">
    <source>
        <dbReference type="EMBL" id="KAK0615949.1"/>
    </source>
</evidence>
<feature type="transmembrane region" description="Helical" evidence="2">
    <location>
        <begin position="55"/>
        <end position="75"/>
    </location>
</feature>
<evidence type="ECO:0000313" key="4">
    <source>
        <dbReference type="Proteomes" id="UP001174934"/>
    </source>
</evidence>
<feature type="transmembrane region" description="Helical" evidence="2">
    <location>
        <begin position="82"/>
        <end position="99"/>
    </location>
</feature>
<dbReference type="EMBL" id="JAULSR010000006">
    <property type="protein sequence ID" value="KAK0615949.1"/>
    <property type="molecule type" value="Genomic_DNA"/>
</dbReference>
<protein>
    <recommendedName>
        <fullName evidence="5">MARVEL domain-containing protein</fullName>
    </recommendedName>
</protein>
<keyword evidence="2" id="KW-0472">Membrane</keyword>
<feature type="compositionally biased region" description="Pro residues" evidence="1">
    <location>
        <begin position="323"/>
        <end position="333"/>
    </location>
</feature>
<feature type="transmembrane region" description="Helical" evidence="2">
    <location>
        <begin position="147"/>
        <end position="167"/>
    </location>
</feature>
<evidence type="ECO:0000256" key="1">
    <source>
        <dbReference type="SAM" id="MobiDB-lite"/>
    </source>
</evidence>
<accession>A0AA40BWA5</accession>
<proteinExistence type="predicted"/>
<gene>
    <name evidence="3" type="ORF">B0T17DRAFT_510508</name>
</gene>
<feature type="transmembrane region" description="Helical" evidence="2">
    <location>
        <begin position="18"/>
        <end position="35"/>
    </location>
</feature>
<feature type="region of interest" description="Disordered" evidence="1">
    <location>
        <begin position="311"/>
        <end position="350"/>
    </location>
</feature>
<reference evidence="3" key="1">
    <citation type="submission" date="2023-06" db="EMBL/GenBank/DDBJ databases">
        <title>Genome-scale phylogeny and comparative genomics of the fungal order Sordariales.</title>
        <authorList>
            <consortium name="Lawrence Berkeley National Laboratory"/>
            <person name="Hensen N."/>
            <person name="Bonometti L."/>
            <person name="Westerberg I."/>
            <person name="Brannstrom I.O."/>
            <person name="Guillou S."/>
            <person name="Cros-Aarteil S."/>
            <person name="Calhoun S."/>
            <person name="Haridas S."/>
            <person name="Kuo A."/>
            <person name="Mondo S."/>
            <person name="Pangilinan J."/>
            <person name="Riley R."/>
            <person name="LaButti K."/>
            <person name="Andreopoulos B."/>
            <person name="Lipzen A."/>
            <person name="Chen C."/>
            <person name="Yanf M."/>
            <person name="Daum C."/>
            <person name="Ng V."/>
            <person name="Clum A."/>
            <person name="Steindorff A."/>
            <person name="Ohm R."/>
            <person name="Martin F."/>
            <person name="Silar P."/>
            <person name="Natvig D."/>
            <person name="Lalanne C."/>
            <person name="Gautier V."/>
            <person name="Ament-velasquez S.L."/>
            <person name="Kruys A."/>
            <person name="Hutchinson M.I."/>
            <person name="Powell A.J."/>
            <person name="Barry K."/>
            <person name="Miller A.N."/>
            <person name="Grigoriev I.V."/>
            <person name="Debuchy R."/>
            <person name="Gladieux P."/>
            <person name="Thoren M.H."/>
            <person name="Johannesson H."/>
        </authorList>
    </citation>
    <scope>NUCLEOTIDE SEQUENCE</scope>
    <source>
        <strain evidence="3">SMH3391-2</strain>
    </source>
</reference>
<feature type="compositionally biased region" description="Polar residues" evidence="1">
    <location>
        <begin position="188"/>
        <end position="204"/>
    </location>
</feature>
<keyword evidence="4" id="KW-1185">Reference proteome</keyword>